<dbReference type="InterPro" id="IPR027417">
    <property type="entry name" value="P-loop_NTPase"/>
</dbReference>
<evidence type="ECO:0000259" key="6">
    <source>
        <dbReference type="PROSITE" id="PS50893"/>
    </source>
</evidence>
<dbReference type="InterPro" id="IPR003439">
    <property type="entry name" value="ABC_transporter-like_ATP-bd"/>
</dbReference>
<dbReference type="InterPro" id="IPR017871">
    <property type="entry name" value="ABC_transporter-like_CS"/>
</dbReference>
<keyword evidence="3" id="KW-0547">Nucleotide-binding</keyword>
<sequence>MTMMLTIDALNVSYGETRIINDLSLNCSDDEILAVLGRNGMGKTTLLRAIAGVLESDSGTITFDGEDVTDSPPHERARRGITLIPQGREIFPDLTVDENLQMGTYAATGRTPLDRERVYEYFPILEERLEQKGGTLSGGQQQMLAIGRGLVTNPELILLDEPSEGIQPSIVKQIGEILPEIHRKEDVPVVIVEQNIELVSSVADRGYIIENGRIVEEGDIRRLQDEGLIQKHIGI</sequence>
<dbReference type="SUPFAM" id="SSF52540">
    <property type="entry name" value="P-loop containing nucleoside triphosphate hydrolases"/>
    <property type="match status" value="1"/>
</dbReference>
<evidence type="ECO:0000256" key="2">
    <source>
        <dbReference type="ARBA" id="ARBA00022448"/>
    </source>
</evidence>
<dbReference type="PANTHER" id="PTHR43820">
    <property type="entry name" value="HIGH-AFFINITY BRANCHED-CHAIN AMINO ACID TRANSPORT ATP-BINDING PROTEIN LIVF"/>
    <property type="match status" value="1"/>
</dbReference>
<keyword evidence="5" id="KW-0029">Amino-acid transport</keyword>
<accession>A0A3M0DRA9</accession>
<dbReference type="CDD" id="cd03224">
    <property type="entry name" value="ABC_TM1139_LivF_branched"/>
    <property type="match status" value="1"/>
</dbReference>
<dbReference type="EMBL" id="REFS01000002">
    <property type="protein sequence ID" value="RMB24171.1"/>
    <property type="molecule type" value="Genomic_DNA"/>
</dbReference>
<evidence type="ECO:0000313" key="8">
    <source>
        <dbReference type="Proteomes" id="UP000277326"/>
    </source>
</evidence>
<comment type="similarity">
    <text evidence="1">Belongs to the ABC transporter superfamily.</text>
</comment>
<dbReference type="PANTHER" id="PTHR43820:SF5">
    <property type="entry name" value="HIGH-AFFINITY BRANCHED-CHAIN AMINO ACID TRANSPORT ATP-BINDING PROTEIN"/>
    <property type="match status" value="1"/>
</dbReference>
<dbReference type="GO" id="GO:0015658">
    <property type="term" value="F:branched-chain amino acid transmembrane transporter activity"/>
    <property type="evidence" value="ECO:0007669"/>
    <property type="project" value="TreeGrafter"/>
</dbReference>
<dbReference type="PROSITE" id="PS00211">
    <property type="entry name" value="ABC_TRANSPORTER_1"/>
    <property type="match status" value="1"/>
</dbReference>
<dbReference type="PROSITE" id="PS50893">
    <property type="entry name" value="ABC_TRANSPORTER_2"/>
    <property type="match status" value="1"/>
</dbReference>
<dbReference type="GO" id="GO:0016887">
    <property type="term" value="F:ATP hydrolysis activity"/>
    <property type="evidence" value="ECO:0007669"/>
    <property type="project" value="InterPro"/>
</dbReference>
<evidence type="ECO:0000313" key="7">
    <source>
        <dbReference type="EMBL" id="RMB24171.1"/>
    </source>
</evidence>
<dbReference type="SMART" id="SM00382">
    <property type="entry name" value="AAA"/>
    <property type="match status" value="1"/>
</dbReference>
<name>A0A3M0DRA9_9EURY</name>
<dbReference type="Pfam" id="PF00005">
    <property type="entry name" value="ABC_tran"/>
    <property type="match status" value="1"/>
</dbReference>
<proteinExistence type="inferred from homology"/>
<evidence type="ECO:0000256" key="4">
    <source>
        <dbReference type="ARBA" id="ARBA00022840"/>
    </source>
</evidence>
<comment type="caution">
    <text evidence="7">The sequence shown here is derived from an EMBL/GenBank/DDBJ whole genome shotgun (WGS) entry which is preliminary data.</text>
</comment>
<dbReference type="AlphaFoldDB" id="A0A3M0DRA9"/>
<keyword evidence="2" id="KW-0813">Transport</keyword>
<feature type="domain" description="ABC transporter" evidence="6">
    <location>
        <begin position="5"/>
        <end position="235"/>
    </location>
</feature>
<evidence type="ECO:0000256" key="3">
    <source>
        <dbReference type="ARBA" id="ARBA00022741"/>
    </source>
</evidence>
<dbReference type="Proteomes" id="UP000277326">
    <property type="component" value="Unassembled WGS sequence"/>
</dbReference>
<dbReference type="GO" id="GO:0015807">
    <property type="term" value="P:L-amino acid transport"/>
    <property type="evidence" value="ECO:0007669"/>
    <property type="project" value="TreeGrafter"/>
</dbReference>
<evidence type="ECO:0000256" key="5">
    <source>
        <dbReference type="ARBA" id="ARBA00022970"/>
    </source>
</evidence>
<dbReference type="GO" id="GO:0005524">
    <property type="term" value="F:ATP binding"/>
    <property type="evidence" value="ECO:0007669"/>
    <property type="project" value="UniProtKB-KW"/>
</dbReference>
<protein>
    <submittedName>
        <fullName evidence="7">Amino acid/amide ABC transporter ATP-binding protein 2 (HAAT family)</fullName>
    </submittedName>
</protein>
<evidence type="ECO:0000256" key="1">
    <source>
        <dbReference type="ARBA" id="ARBA00005417"/>
    </source>
</evidence>
<dbReference type="Gene3D" id="3.40.50.300">
    <property type="entry name" value="P-loop containing nucleotide triphosphate hydrolases"/>
    <property type="match status" value="1"/>
</dbReference>
<organism evidence="7 8">
    <name type="scientific">Haloplanus aerogenes</name>
    <dbReference type="NCBI Taxonomy" id="660522"/>
    <lineage>
        <taxon>Archaea</taxon>
        <taxon>Methanobacteriati</taxon>
        <taxon>Methanobacteriota</taxon>
        <taxon>Stenosarchaea group</taxon>
        <taxon>Halobacteria</taxon>
        <taxon>Halobacteriales</taxon>
        <taxon>Haloferacaceae</taxon>
        <taxon>Haloplanus</taxon>
    </lineage>
</organism>
<keyword evidence="4 7" id="KW-0067">ATP-binding</keyword>
<gene>
    <name evidence="7" type="ORF">ATH50_1411</name>
</gene>
<dbReference type="InterPro" id="IPR052156">
    <property type="entry name" value="BCAA_Transport_ATP-bd_LivF"/>
</dbReference>
<reference evidence="7 8" key="1">
    <citation type="journal article" date="2015" name="Stand. Genomic Sci.">
        <title>Genomic Encyclopedia of Bacterial and Archaeal Type Strains, Phase III: the genomes of soil and plant-associated and newly described type strains.</title>
        <authorList>
            <person name="Whitman W.B."/>
            <person name="Woyke T."/>
            <person name="Klenk H.P."/>
            <person name="Zhou Y."/>
            <person name="Lilburn T.G."/>
            <person name="Beck B.J."/>
            <person name="De Vos P."/>
            <person name="Vandamme P."/>
            <person name="Eisen J.A."/>
            <person name="Garrity G."/>
            <person name="Hugenholtz P."/>
            <person name="Kyrpides N.C."/>
        </authorList>
    </citation>
    <scope>NUCLEOTIDE SEQUENCE [LARGE SCALE GENOMIC DNA]</scope>
    <source>
        <strain evidence="7 8">CGMCC 1.10124</strain>
    </source>
</reference>
<dbReference type="InterPro" id="IPR003593">
    <property type="entry name" value="AAA+_ATPase"/>
</dbReference>